<dbReference type="CDD" id="cd00063">
    <property type="entry name" value="FN3"/>
    <property type="match status" value="1"/>
</dbReference>
<evidence type="ECO:0000313" key="5">
    <source>
        <dbReference type="EMBL" id="GEL71819.1"/>
    </source>
</evidence>
<proteinExistence type="inferred from homology"/>
<dbReference type="EMBL" id="BJVY01000019">
    <property type="protein sequence ID" value="GEL71819.1"/>
    <property type="molecule type" value="Genomic_DNA"/>
</dbReference>
<dbReference type="SUPFAM" id="SSF49373">
    <property type="entry name" value="Invasin/intimin cell-adhesion fragments"/>
    <property type="match status" value="1"/>
</dbReference>
<comment type="caution">
    <text evidence="5">The sequence shown here is derived from an EMBL/GenBank/DDBJ whole genome shotgun (WGS) entry which is preliminary data.</text>
</comment>
<dbReference type="Proteomes" id="UP000198717">
    <property type="component" value="Unassembled WGS sequence"/>
</dbReference>
<dbReference type="InterPro" id="IPR013783">
    <property type="entry name" value="Ig-like_fold"/>
</dbReference>
<dbReference type="PROSITE" id="PS50853">
    <property type="entry name" value="FN3"/>
    <property type="match status" value="1"/>
</dbReference>
<dbReference type="InterPro" id="IPR003961">
    <property type="entry name" value="FN3_dom"/>
</dbReference>
<comment type="similarity">
    <text evidence="1">Belongs to the intimin/invasin family.</text>
</comment>
<dbReference type="Gene3D" id="2.60.40.10">
    <property type="entry name" value="Immunoglobulins"/>
    <property type="match status" value="5"/>
</dbReference>
<dbReference type="SMART" id="SM00060">
    <property type="entry name" value="FN3"/>
    <property type="match status" value="2"/>
</dbReference>
<dbReference type="SMART" id="SM00634">
    <property type="entry name" value="BID_1"/>
    <property type="match status" value="1"/>
</dbReference>
<name>A0A511HH11_9BACT</name>
<evidence type="ECO:0000259" key="4">
    <source>
        <dbReference type="PROSITE" id="PS51841"/>
    </source>
</evidence>
<dbReference type="EMBL" id="FNAJ01000004">
    <property type="protein sequence ID" value="SDE15491.1"/>
    <property type="molecule type" value="Genomic_DNA"/>
</dbReference>
<organism evidence="5 8">
    <name type="scientific">Myxococcus virescens</name>
    <dbReference type="NCBI Taxonomy" id="83456"/>
    <lineage>
        <taxon>Bacteria</taxon>
        <taxon>Pseudomonadati</taxon>
        <taxon>Myxococcota</taxon>
        <taxon>Myxococcia</taxon>
        <taxon>Myxococcales</taxon>
        <taxon>Cystobacterineae</taxon>
        <taxon>Myxococcaceae</taxon>
        <taxon>Myxococcus</taxon>
    </lineage>
</organism>
<protein>
    <submittedName>
        <fullName evidence="6">Lamin Tail Domain</fullName>
    </submittedName>
</protein>
<evidence type="ECO:0000313" key="6">
    <source>
        <dbReference type="EMBL" id="SDE15491.1"/>
    </source>
</evidence>
<reference evidence="5 8" key="2">
    <citation type="submission" date="2019-07" db="EMBL/GenBank/DDBJ databases">
        <title>Whole genome shotgun sequence of Myxococcus virescens NBRC 100334.</title>
        <authorList>
            <person name="Hosoyama A."/>
            <person name="Uohara A."/>
            <person name="Ohji S."/>
            <person name="Ichikawa N."/>
        </authorList>
    </citation>
    <scope>NUCLEOTIDE SEQUENCE [LARGE SCALE GENOMIC DNA]</scope>
    <source>
        <strain evidence="5 8">NBRC 100334</strain>
    </source>
</reference>
<dbReference type="PROSITE" id="PS51257">
    <property type="entry name" value="PROKAR_LIPOPROTEIN"/>
    <property type="match status" value="1"/>
</dbReference>
<dbReference type="SUPFAM" id="SSF49265">
    <property type="entry name" value="Fibronectin type III"/>
    <property type="match status" value="1"/>
</dbReference>
<feature type="domain" description="LTD" evidence="4">
    <location>
        <begin position="1651"/>
        <end position="1782"/>
    </location>
</feature>
<dbReference type="SUPFAM" id="SSF74853">
    <property type="entry name" value="Lamin A/C globular tail domain"/>
    <property type="match status" value="1"/>
</dbReference>
<dbReference type="PANTHER" id="PTHR37397">
    <property type="entry name" value="SI:CH211-183D21.1"/>
    <property type="match status" value="1"/>
</dbReference>
<sequence>MSRCPLALTRLLGLGVLCLGVVLVGCGDSATSPLPPLAKSLPDAALSTVQVDRVEQVLADGVDRVTITVTVRQKDGAPMEGRTVRVEVSGDGNTVTQPADRTNAQGMTTASVVSTRGGSKRVTASVDAEGGAVVLGSRPVVGFTVLRASRLAFAAASLSARAGAPIGGLDVEFRDADGRPVPSVTGEVTLSLAAGPGGASLGGTLRAQAVDGVARFQEVVLTRAGLGYQLKAEATGVEGAVSPSFDVTPAAAATVEVTGLPQTAIAGSTHDAEVTVRDAFGNVASGYRGTLSVQSSDATATLPGGHTFTEVNAGRFRFTGITLRRAGTQRVDVQDAAQAGLAGRQDVRVAADRTSALAFARVPSHASVRAALTAVEVVLQDAHGNQTPVGAPSVTLSLVPAGGVPLRGVTEVAPLEGLASFSSVHVDTEGRFQLHATADGLTPATSTDIDIIDDVFPAIPVLAATAATPDSVTVSWMAVGDDGDQGRAASHALRYSLNPIETDTDFNQATPVGGLGEPAEAGTQESAVLTGLQPGTNYYVVLRVADNQGNAVRSSSLMVQTQVQGVTRLVFSQQPADGDAGATQPDIRVSLLDDDGQVVTTATSPVTLTLEDEPGFTPLQVAAVAGVATFSGVVVEQAGTHRFIAAATGLDSEPSDTFTIAPGDAVRLALTGLVSPVAAGAAGSVVVTAHDAFDNVATGYTGAVRFSSTDAEAELPGDYTFTVADAGRRTFSGVRLLTSGPQSVAVVDTARPGLTDMLDVEVSTGAVAVLELSALPAEVEAGEAQSLTVTARDGFGNIVTGYTGTVHFESDDPGATLPANYTFVPGQDAGQRAFSVTLVTSGARSVTVREVGNTELAATVNTQVLSGPAVQLTVQLDSSTTRAGEPVGATVSVRDVHGNLASGYRGTVHFEIPGDAQATVPSDYSFTELDAGQRLFNVEFATVGTGQLVVADTTTATLTGNASVTVQPGLLAALSVAGPTEAIVAGEPQSFTVSARDRFGNVLTAYEGTVAPASTDPEAAPLSAHVYTAADQGAHTFTITFETAGAQSVTFTDGAASVSGTSDFTVEAGAPVQLAFVAPPEPGTVLEPLSATRVALQDAFGNVSNVTAPSVTLQLVGAVGVTLGGTLTVAPEAGVAVFSDLTVDQAGSFVLSATTENPALPSVDTMVTITDDVAPAEPVMSASLVDNTTVRLTWLATGDNGVVGNAARYELRYSAGPIDPQSFALASEVPTAAPRAPGQAEEVIHALPPSQAATWYFALRVFDGANNGSTVAFVSIAVPGPCGDIVCAPRAPECDEDGVQRVAYAEACVVTAGLAECQYTATPEVCPGQDGVCIAGVCDTAPAPVAGELVISEVMHRPDANTTEYIELTSTVDGPRDIANLRIRFDNGAGSETDFSVLTPGDRPLIVPGRGTFVLASNTDEATNGGVVAQYGYGSTLFELGHSGHLFVEMGATVVDDVAYSASFPQTTGRSMNLSSVVVGTRASQHAWYWCDSEEVLPGGGRGTPGGANASCGVEISSPVDHCAIQYPKSFATPIRAGRAESVYSQFYEPQVSTRNQNGNDGFPHLVAELGYGTDASSPASWTWVTAEPNAGFATPGNDDELVAPLNIAVPGSFIYGFRYRFTQGPAAAQAWVYCDQDGVVAEGSTGNYGTVTVVPPPAVANHVVISEVSGGNGGGAAATDEFIELYNPTNVDVNIGGWLVQYKSATGSPYSTIITIPAGAVIRAHGYFLLGGANYSGPVARDLGYSSDISASTSGGGHVRIGPGLTTAVNAVAVDKVAWGTGNSPEGIAAPNHPAAGGSLERKALSTSTSATMAAGGADASFGNGWDSNNNSADFVTRAIRQPQNALSPTEQP</sequence>
<feature type="domain" description="Fibronectin type-III" evidence="3">
    <location>
        <begin position="456"/>
        <end position="564"/>
    </location>
</feature>
<dbReference type="RefSeq" id="WP_090490380.1">
    <property type="nucleotide sequence ID" value="NZ_BJVY01000019.1"/>
</dbReference>
<dbReference type="InterPro" id="IPR008964">
    <property type="entry name" value="Invasin/intimin_cell_adhesion"/>
</dbReference>
<dbReference type="PANTHER" id="PTHR37397:SF1">
    <property type="entry name" value="LTD DOMAIN-CONTAINING PROTEIN"/>
    <property type="match status" value="1"/>
</dbReference>
<dbReference type="InterPro" id="IPR036116">
    <property type="entry name" value="FN3_sf"/>
</dbReference>
<dbReference type="InterPro" id="IPR001322">
    <property type="entry name" value="Lamin_tail_dom"/>
</dbReference>
<evidence type="ECO:0000256" key="1">
    <source>
        <dbReference type="ARBA" id="ARBA00010116"/>
    </source>
</evidence>
<evidence type="ECO:0000313" key="8">
    <source>
        <dbReference type="Proteomes" id="UP000321224"/>
    </source>
</evidence>
<dbReference type="PROSITE" id="PS51841">
    <property type="entry name" value="LTD"/>
    <property type="match status" value="1"/>
</dbReference>
<dbReference type="Pfam" id="PF02369">
    <property type="entry name" value="Big_1"/>
    <property type="match status" value="1"/>
</dbReference>
<feature type="region of interest" description="Disordered" evidence="2">
    <location>
        <begin position="1785"/>
        <end position="1809"/>
    </location>
</feature>
<dbReference type="InterPro" id="IPR036415">
    <property type="entry name" value="Lamin_tail_dom_sf"/>
</dbReference>
<accession>A0A511HH11</accession>
<dbReference type="InterPro" id="IPR003344">
    <property type="entry name" value="Big_1_dom"/>
</dbReference>
<dbReference type="Gene3D" id="2.60.40.1260">
    <property type="entry name" value="Lamin Tail domain"/>
    <property type="match status" value="1"/>
</dbReference>
<reference evidence="6 7" key="1">
    <citation type="submission" date="2016-10" db="EMBL/GenBank/DDBJ databases">
        <authorList>
            <person name="Varghese N."/>
            <person name="Submissions S."/>
        </authorList>
    </citation>
    <scope>NUCLEOTIDE SEQUENCE [LARGE SCALE GENOMIC DNA]</scope>
    <source>
        <strain evidence="6 7">DSM 2260</strain>
    </source>
</reference>
<keyword evidence="7" id="KW-1185">Reference proteome</keyword>
<dbReference type="Proteomes" id="UP000321224">
    <property type="component" value="Unassembled WGS sequence"/>
</dbReference>
<evidence type="ECO:0000259" key="3">
    <source>
        <dbReference type="PROSITE" id="PS50853"/>
    </source>
</evidence>
<dbReference type="Pfam" id="PF00932">
    <property type="entry name" value="LTD"/>
    <property type="match status" value="1"/>
</dbReference>
<evidence type="ECO:0000256" key="2">
    <source>
        <dbReference type="SAM" id="MobiDB-lite"/>
    </source>
</evidence>
<evidence type="ECO:0000313" key="7">
    <source>
        <dbReference type="Proteomes" id="UP000198717"/>
    </source>
</evidence>
<gene>
    <name evidence="5" type="ORF">MVI01_36030</name>
    <name evidence="6" type="ORF">SAMN04488504_104482</name>
</gene>